<dbReference type="InterPro" id="IPR016024">
    <property type="entry name" value="ARM-type_fold"/>
</dbReference>
<name>A9KG34_COXBN</name>
<dbReference type="Proteomes" id="UP000008555">
    <property type="component" value="Chromosome"/>
</dbReference>
<organism evidence="1 2">
    <name type="scientific">Coxiella burnetii (strain Dugway 5J108-111)</name>
    <dbReference type="NCBI Taxonomy" id="434922"/>
    <lineage>
        <taxon>Bacteria</taxon>
        <taxon>Pseudomonadati</taxon>
        <taxon>Pseudomonadota</taxon>
        <taxon>Gammaproteobacteria</taxon>
        <taxon>Legionellales</taxon>
        <taxon>Coxiellaceae</taxon>
        <taxon>Coxiella</taxon>
    </lineage>
</organism>
<sequence length="582" mass="65612">MKMKAMEVVISLLLKNHRKISADAVNISTIIHHLGKYMDLIPSSVSTNALSLTINNLLPILQKSKNLSDRAIGSSLWGLGKLAKKKFLTHVNADVILRLIKKLGMGDPNAQEIGNSIWGVGRLASLLTEHPIPDEDILALLYKLLKKEKELIAQNISMSVNGIRNLAESDLLVLKNTENLYYVIWYLCEKLTALDPIPEEIVSTIDGLEAVATLAESLTEKSLAFINSPAIWNLFSRFKEMSPDKHQITRCLRGLGVLANLQLLVFDTKSAHNFIETVQCLFSTTQNIDFTSEQAGICLIGLSELVTLAKSGSPNKDKTIELIVGFRNLSAIVQKLFDHFQKAEFPHTTSQLIAVYYSVVLLIQSGFPIPFPKELKDIVQRKTLEAADKAKLAEVNLYLLAHHPEKNDLPPALISENKSDTDSKLTNDPFYFKLINNLNEHLKAHNYHNYQLKSDIYLAGIHFDIVLLTPDNQPSIAIQLDNFTNYLSHFRNKVREECLKKLFQTLTIKHMLRFENDIVKTETVGNDIKQLILGEIKSLKLHHPNVGNIHTLFDFSRCEYRFNRDGDDVPLEITALRPVTKI</sequence>
<dbReference type="KEGG" id="cbd:CBUD_0997"/>
<dbReference type="HOGENOM" id="CLU_468289_0_0_6"/>
<evidence type="ECO:0000313" key="1">
    <source>
        <dbReference type="EMBL" id="ABS77028.1"/>
    </source>
</evidence>
<dbReference type="AlphaFoldDB" id="A9KG34"/>
<evidence type="ECO:0000313" key="2">
    <source>
        <dbReference type="Proteomes" id="UP000008555"/>
    </source>
</evidence>
<dbReference type="RefSeq" id="WP_011996866.1">
    <property type="nucleotide sequence ID" value="NC_009727.1"/>
</dbReference>
<reference evidence="1 2" key="1">
    <citation type="journal article" date="2009" name="Infect. Immun.">
        <title>Comparative genomics reveal extensive transposon-mediated genomic plasticity and diversity among potential effector proteins within the genus Coxiella.</title>
        <authorList>
            <person name="Beare P.A."/>
            <person name="Unsworth N."/>
            <person name="Andoh M."/>
            <person name="Voth D.E."/>
            <person name="Omsland A."/>
            <person name="Gilk S.D."/>
            <person name="Williams K.P."/>
            <person name="Sobral B.W."/>
            <person name="Kupko J.J.III."/>
            <person name="Porcella S.F."/>
            <person name="Samuel J.E."/>
            <person name="Heinzen R.A."/>
        </authorList>
    </citation>
    <scope>NUCLEOTIDE SEQUENCE [LARGE SCALE GENOMIC DNA]</scope>
    <source>
        <strain evidence="1 2">Dugway 5J108-111</strain>
    </source>
</reference>
<proteinExistence type="predicted"/>
<protein>
    <submittedName>
        <fullName evidence="1">Uncharacterized protein</fullName>
    </submittedName>
</protein>
<dbReference type="SUPFAM" id="SSF48371">
    <property type="entry name" value="ARM repeat"/>
    <property type="match status" value="1"/>
</dbReference>
<dbReference type="EMBL" id="CP000733">
    <property type="protein sequence ID" value="ABS77028.1"/>
    <property type="molecule type" value="Genomic_DNA"/>
</dbReference>
<gene>
    <name evidence="1" type="ordered locus">CBUD_0997</name>
</gene>
<accession>A9KG34</accession>